<evidence type="ECO:0000256" key="1">
    <source>
        <dbReference type="ARBA" id="ARBA00009369"/>
    </source>
</evidence>
<evidence type="ECO:0000256" key="3">
    <source>
        <dbReference type="ARBA" id="ARBA00022960"/>
    </source>
</evidence>
<dbReference type="InterPro" id="IPR055342">
    <property type="entry name" value="MreC_beta-barrel_core"/>
</dbReference>
<comment type="similarity">
    <text evidence="1">Belongs to the MreC family.</text>
</comment>
<dbReference type="GO" id="GO:0008360">
    <property type="term" value="P:regulation of cell shape"/>
    <property type="evidence" value="ECO:0007669"/>
    <property type="project" value="UniProtKB-KW"/>
</dbReference>
<evidence type="ECO:0000313" key="7">
    <source>
        <dbReference type="Proteomes" id="UP000229433"/>
    </source>
</evidence>
<dbReference type="InterPro" id="IPR042177">
    <property type="entry name" value="Cell/Rod_1"/>
</dbReference>
<keyword evidence="7" id="KW-1185">Reference proteome</keyword>
<gene>
    <name evidence="6" type="ORF">CJ305_16225</name>
</gene>
<dbReference type="RefSeq" id="WP_099647358.1">
    <property type="nucleotide sequence ID" value="NZ_KZ319299.1"/>
</dbReference>
<dbReference type="AlphaFoldDB" id="A0A2G1VN48"/>
<dbReference type="NCBIfam" id="NF010532">
    <property type="entry name" value="PRK13922.9-3"/>
    <property type="match status" value="1"/>
</dbReference>
<accession>A0A2G1VN48</accession>
<name>A0A2G1VN48_9FLAO</name>
<dbReference type="EMBL" id="NQXA01000018">
    <property type="protein sequence ID" value="PHQ28183.1"/>
    <property type="molecule type" value="Genomic_DNA"/>
</dbReference>
<dbReference type="PANTHER" id="PTHR34138:SF1">
    <property type="entry name" value="CELL SHAPE-DETERMINING PROTEIN MREC"/>
    <property type="match status" value="1"/>
</dbReference>
<dbReference type="GO" id="GO:0005886">
    <property type="term" value="C:plasma membrane"/>
    <property type="evidence" value="ECO:0007669"/>
    <property type="project" value="TreeGrafter"/>
</dbReference>
<organism evidence="6 7">
    <name type="scientific">Leeuwenhoekiella nanhaiensis</name>
    <dbReference type="NCBI Taxonomy" id="1655491"/>
    <lineage>
        <taxon>Bacteria</taxon>
        <taxon>Pseudomonadati</taxon>
        <taxon>Bacteroidota</taxon>
        <taxon>Flavobacteriia</taxon>
        <taxon>Flavobacteriales</taxon>
        <taxon>Flavobacteriaceae</taxon>
        <taxon>Leeuwenhoekiella</taxon>
    </lineage>
</organism>
<reference evidence="6 7" key="1">
    <citation type="submission" date="2017-08" db="EMBL/GenBank/DDBJ databases">
        <title>The whole genome shortgun sequences of strain Leeuwenhoekiella nanhaiensis G18 from the South China Sea.</title>
        <authorList>
            <person name="Liu Q."/>
        </authorList>
    </citation>
    <scope>NUCLEOTIDE SEQUENCE [LARGE SCALE GENOMIC DNA]</scope>
    <source>
        <strain evidence="6 7">G18</strain>
    </source>
</reference>
<protein>
    <recommendedName>
        <fullName evidence="2">Cell shape-determining protein MreC</fullName>
    </recommendedName>
    <alternativeName>
        <fullName evidence="4">Cell shape protein MreC</fullName>
    </alternativeName>
</protein>
<feature type="domain" description="Rod shape-determining protein MreC beta-barrel core" evidence="5">
    <location>
        <begin position="108"/>
        <end position="256"/>
    </location>
</feature>
<evidence type="ECO:0000259" key="5">
    <source>
        <dbReference type="Pfam" id="PF04085"/>
    </source>
</evidence>
<comment type="caution">
    <text evidence="6">The sequence shown here is derived from an EMBL/GenBank/DDBJ whole genome shotgun (WGS) entry which is preliminary data.</text>
</comment>
<dbReference type="InterPro" id="IPR042175">
    <property type="entry name" value="Cell/Rod_MreC_2"/>
</dbReference>
<dbReference type="Gene3D" id="2.40.10.340">
    <property type="entry name" value="Rod shape-determining protein MreC, domain 1"/>
    <property type="match status" value="1"/>
</dbReference>
<keyword evidence="3" id="KW-0133">Cell shape</keyword>
<evidence type="ECO:0000256" key="4">
    <source>
        <dbReference type="ARBA" id="ARBA00032089"/>
    </source>
</evidence>
<evidence type="ECO:0000313" key="6">
    <source>
        <dbReference type="EMBL" id="PHQ28183.1"/>
    </source>
</evidence>
<dbReference type="Gene3D" id="2.40.10.350">
    <property type="entry name" value="Rod shape-determining protein MreC, domain 2"/>
    <property type="match status" value="1"/>
</dbReference>
<evidence type="ECO:0000256" key="2">
    <source>
        <dbReference type="ARBA" id="ARBA00013855"/>
    </source>
</evidence>
<dbReference type="OrthoDB" id="9811827at2"/>
<dbReference type="InterPro" id="IPR007221">
    <property type="entry name" value="MreC"/>
</dbReference>
<dbReference type="Proteomes" id="UP000229433">
    <property type="component" value="Unassembled WGS sequence"/>
</dbReference>
<proteinExistence type="inferred from homology"/>
<sequence>MQQIVNFLIKYRNFLLFAFLLFLSLVFTIQSHSYHRSKFVNSANFLSGGIFTAIDDVSSYFDLKTHNEQLLAENSRLRQQLLNTRDSISQEIDTTRFDSRFQITTARVINNNYSHKDNFLTLKAGRDQGVKQDLGVITSKGIVGIVDRVSPGYATVMSILNSNSQINAKLKKSNHFGILVWKGGDPNLVDLVDVQSKAPVKQGDTIVTGGKSTIFPEGIGIGTIAEYALDPTENFYSIKVKLFNDMTNVGHVYVIENLDREEIQTLEQETRDEQ</sequence>
<dbReference type="Pfam" id="PF04085">
    <property type="entry name" value="MreC"/>
    <property type="match status" value="1"/>
</dbReference>
<dbReference type="PANTHER" id="PTHR34138">
    <property type="entry name" value="CELL SHAPE-DETERMINING PROTEIN MREC"/>
    <property type="match status" value="1"/>
</dbReference>